<dbReference type="InterPro" id="IPR013087">
    <property type="entry name" value="Znf_C2H2_type"/>
</dbReference>
<evidence type="ECO:0000256" key="2">
    <source>
        <dbReference type="SAM" id="MobiDB-lite"/>
    </source>
</evidence>
<dbReference type="SMART" id="SM00355">
    <property type="entry name" value="ZnF_C2H2"/>
    <property type="match status" value="1"/>
</dbReference>
<dbReference type="GO" id="GO:0008270">
    <property type="term" value="F:zinc ion binding"/>
    <property type="evidence" value="ECO:0007669"/>
    <property type="project" value="UniProtKB-KW"/>
</dbReference>
<keyword evidence="1" id="KW-0863">Zinc-finger</keyword>
<dbReference type="PROSITE" id="PS50157">
    <property type="entry name" value="ZINC_FINGER_C2H2_2"/>
    <property type="match status" value="1"/>
</dbReference>
<sequence length="262" mass="30602">MAQGFDYYPPSGAQWGDVGMWEPWPDVDVEETTLPSSSSDHTSSSSRVESSSEINQFQHTSYLMNEPDLEYYPPYTNSDASALFEQSADTHLDGSWSVLDRLAYKNLMASEREHKQMFPCLFPGCNKAFSRAADLDRHHKVVHIDEDTKRKFFCDYKKCSRHQTPFHRQDHFRDHFIQFHKEDILKRGRSLDNEWWSERNPKALYNGWWRCSKCLVVRVRIEEDGFTCPTCENACEPERRRIRETSAQVEPGVTPQPAPWLA</sequence>
<keyword evidence="1" id="KW-0862">Zinc</keyword>
<evidence type="ECO:0000259" key="3">
    <source>
        <dbReference type="PROSITE" id="PS50157"/>
    </source>
</evidence>
<dbReference type="AlphaFoldDB" id="A0AAN7AM88"/>
<feature type="domain" description="C2H2-type" evidence="3">
    <location>
        <begin position="118"/>
        <end position="148"/>
    </location>
</feature>
<gene>
    <name evidence="4" type="ORF">QBC35DRAFT_27155</name>
</gene>
<protein>
    <recommendedName>
        <fullName evidence="3">C2H2-type domain-containing protein</fullName>
    </recommendedName>
</protein>
<evidence type="ECO:0000256" key="1">
    <source>
        <dbReference type="PROSITE-ProRule" id="PRU00042"/>
    </source>
</evidence>
<dbReference type="EMBL" id="MU864360">
    <property type="protein sequence ID" value="KAK4191302.1"/>
    <property type="molecule type" value="Genomic_DNA"/>
</dbReference>
<organism evidence="4 5">
    <name type="scientific">Podospora australis</name>
    <dbReference type="NCBI Taxonomy" id="1536484"/>
    <lineage>
        <taxon>Eukaryota</taxon>
        <taxon>Fungi</taxon>
        <taxon>Dikarya</taxon>
        <taxon>Ascomycota</taxon>
        <taxon>Pezizomycotina</taxon>
        <taxon>Sordariomycetes</taxon>
        <taxon>Sordariomycetidae</taxon>
        <taxon>Sordariales</taxon>
        <taxon>Podosporaceae</taxon>
        <taxon>Podospora</taxon>
    </lineage>
</organism>
<proteinExistence type="predicted"/>
<dbReference type="PROSITE" id="PS00028">
    <property type="entry name" value="ZINC_FINGER_C2H2_1"/>
    <property type="match status" value="1"/>
</dbReference>
<evidence type="ECO:0000313" key="4">
    <source>
        <dbReference type="EMBL" id="KAK4191302.1"/>
    </source>
</evidence>
<dbReference type="Gene3D" id="3.30.160.60">
    <property type="entry name" value="Classic Zinc Finger"/>
    <property type="match status" value="1"/>
</dbReference>
<dbReference type="Proteomes" id="UP001302126">
    <property type="component" value="Unassembled WGS sequence"/>
</dbReference>
<feature type="region of interest" description="Disordered" evidence="2">
    <location>
        <begin position="29"/>
        <end position="53"/>
    </location>
</feature>
<feature type="compositionally biased region" description="Low complexity" evidence="2">
    <location>
        <begin position="36"/>
        <end position="52"/>
    </location>
</feature>
<evidence type="ECO:0000313" key="5">
    <source>
        <dbReference type="Proteomes" id="UP001302126"/>
    </source>
</evidence>
<reference evidence="4" key="1">
    <citation type="journal article" date="2023" name="Mol. Phylogenet. Evol.">
        <title>Genome-scale phylogeny and comparative genomics of the fungal order Sordariales.</title>
        <authorList>
            <person name="Hensen N."/>
            <person name="Bonometti L."/>
            <person name="Westerberg I."/>
            <person name="Brannstrom I.O."/>
            <person name="Guillou S."/>
            <person name="Cros-Aarteil S."/>
            <person name="Calhoun S."/>
            <person name="Haridas S."/>
            <person name="Kuo A."/>
            <person name="Mondo S."/>
            <person name="Pangilinan J."/>
            <person name="Riley R."/>
            <person name="LaButti K."/>
            <person name="Andreopoulos B."/>
            <person name="Lipzen A."/>
            <person name="Chen C."/>
            <person name="Yan M."/>
            <person name="Daum C."/>
            <person name="Ng V."/>
            <person name="Clum A."/>
            <person name="Steindorff A."/>
            <person name="Ohm R.A."/>
            <person name="Martin F."/>
            <person name="Silar P."/>
            <person name="Natvig D.O."/>
            <person name="Lalanne C."/>
            <person name="Gautier V."/>
            <person name="Ament-Velasquez S.L."/>
            <person name="Kruys A."/>
            <person name="Hutchinson M.I."/>
            <person name="Powell A.J."/>
            <person name="Barry K."/>
            <person name="Miller A.N."/>
            <person name="Grigoriev I.V."/>
            <person name="Debuchy R."/>
            <person name="Gladieux P."/>
            <person name="Hiltunen Thoren M."/>
            <person name="Johannesson H."/>
        </authorList>
    </citation>
    <scope>NUCLEOTIDE SEQUENCE</scope>
    <source>
        <strain evidence="4">PSN309</strain>
    </source>
</reference>
<name>A0AAN7AM88_9PEZI</name>
<reference evidence="4" key="2">
    <citation type="submission" date="2023-05" db="EMBL/GenBank/DDBJ databases">
        <authorList>
            <consortium name="Lawrence Berkeley National Laboratory"/>
            <person name="Steindorff A."/>
            <person name="Hensen N."/>
            <person name="Bonometti L."/>
            <person name="Westerberg I."/>
            <person name="Brannstrom I.O."/>
            <person name="Guillou S."/>
            <person name="Cros-Aarteil S."/>
            <person name="Calhoun S."/>
            <person name="Haridas S."/>
            <person name="Kuo A."/>
            <person name="Mondo S."/>
            <person name="Pangilinan J."/>
            <person name="Riley R."/>
            <person name="Labutti K."/>
            <person name="Andreopoulos B."/>
            <person name="Lipzen A."/>
            <person name="Chen C."/>
            <person name="Yanf M."/>
            <person name="Daum C."/>
            <person name="Ng V."/>
            <person name="Clum A."/>
            <person name="Ohm R."/>
            <person name="Martin F."/>
            <person name="Silar P."/>
            <person name="Natvig D."/>
            <person name="Lalanne C."/>
            <person name="Gautier V."/>
            <person name="Ament-Velasquez S.L."/>
            <person name="Kruys A."/>
            <person name="Hutchinson M.I."/>
            <person name="Powell A.J."/>
            <person name="Barry K."/>
            <person name="Miller A.N."/>
            <person name="Grigoriev I.V."/>
            <person name="Debuchy R."/>
            <person name="Gladieux P."/>
            <person name="Thoren M.H."/>
            <person name="Johannesson H."/>
        </authorList>
    </citation>
    <scope>NUCLEOTIDE SEQUENCE</scope>
    <source>
        <strain evidence="4">PSN309</strain>
    </source>
</reference>
<keyword evidence="1" id="KW-0479">Metal-binding</keyword>
<keyword evidence="5" id="KW-1185">Reference proteome</keyword>
<dbReference type="SUPFAM" id="SSF57667">
    <property type="entry name" value="beta-beta-alpha zinc fingers"/>
    <property type="match status" value="1"/>
</dbReference>
<comment type="caution">
    <text evidence="4">The sequence shown here is derived from an EMBL/GenBank/DDBJ whole genome shotgun (WGS) entry which is preliminary data.</text>
</comment>
<accession>A0AAN7AM88</accession>
<dbReference type="InterPro" id="IPR036236">
    <property type="entry name" value="Znf_C2H2_sf"/>
</dbReference>